<comment type="similarity">
    <text evidence="7">Belongs to the DEAD box helicase family.</text>
</comment>
<evidence type="ECO:0000259" key="9">
    <source>
        <dbReference type="PROSITE" id="PS51192"/>
    </source>
</evidence>
<dbReference type="GO" id="GO:0005829">
    <property type="term" value="C:cytosol"/>
    <property type="evidence" value="ECO:0007669"/>
    <property type="project" value="TreeGrafter"/>
</dbReference>
<dbReference type="Pfam" id="PF00271">
    <property type="entry name" value="Helicase_C"/>
    <property type="match status" value="1"/>
</dbReference>
<evidence type="ECO:0000256" key="6">
    <source>
        <dbReference type="PROSITE-ProRule" id="PRU00552"/>
    </source>
</evidence>
<evidence type="ECO:0000256" key="2">
    <source>
        <dbReference type="ARBA" id="ARBA00022801"/>
    </source>
</evidence>
<keyword evidence="5" id="KW-0694">RNA-binding</keyword>
<dbReference type="OrthoDB" id="10261904at2759"/>
<evidence type="ECO:0000256" key="4">
    <source>
        <dbReference type="ARBA" id="ARBA00022840"/>
    </source>
</evidence>
<dbReference type="InterPro" id="IPR014001">
    <property type="entry name" value="Helicase_ATP-bd"/>
</dbReference>
<evidence type="ECO:0000256" key="5">
    <source>
        <dbReference type="ARBA" id="ARBA00022884"/>
    </source>
</evidence>
<feature type="short sequence motif" description="Q motif" evidence="6">
    <location>
        <begin position="132"/>
        <end position="160"/>
    </location>
</feature>
<proteinExistence type="inferred from homology"/>
<dbReference type="InterPro" id="IPR027417">
    <property type="entry name" value="P-loop_NTPase"/>
</dbReference>
<evidence type="ECO:0000256" key="8">
    <source>
        <dbReference type="SAM" id="MobiDB-lite"/>
    </source>
</evidence>
<comment type="caution">
    <text evidence="12">The sequence shown here is derived from an EMBL/GenBank/DDBJ whole genome shotgun (WGS) entry which is preliminary data.</text>
</comment>
<dbReference type="Gene3D" id="3.40.50.300">
    <property type="entry name" value="P-loop containing nucleotide triphosphate hydrolases"/>
    <property type="match status" value="2"/>
</dbReference>
<evidence type="ECO:0000313" key="13">
    <source>
        <dbReference type="Proteomes" id="UP000245383"/>
    </source>
</evidence>
<keyword evidence="2 7" id="KW-0378">Hydrolase</keyword>
<dbReference type="GO" id="GO:0005524">
    <property type="term" value="F:ATP binding"/>
    <property type="evidence" value="ECO:0007669"/>
    <property type="project" value="UniProtKB-KW"/>
</dbReference>
<evidence type="ECO:0008006" key="14">
    <source>
        <dbReference type="Google" id="ProtNLM"/>
    </source>
</evidence>
<dbReference type="SMART" id="SM00487">
    <property type="entry name" value="DEXDc"/>
    <property type="match status" value="1"/>
</dbReference>
<keyword evidence="13" id="KW-1185">Reference proteome</keyword>
<organism evidence="12 13">
    <name type="scientific">Smittium simulii</name>
    <dbReference type="NCBI Taxonomy" id="133385"/>
    <lineage>
        <taxon>Eukaryota</taxon>
        <taxon>Fungi</taxon>
        <taxon>Fungi incertae sedis</taxon>
        <taxon>Zoopagomycota</taxon>
        <taxon>Kickxellomycotina</taxon>
        <taxon>Harpellomycetes</taxon>
        <taxon>Harpellales</taxon>
        <taxon>Legeriomycetaceae</taxon>
        <taxon>Smittium</taxon>
    </lineage>
</organism>
<feature type="compositionally biased region" description="Polar residues" evidence="8">
    <location>
        <begin position="83"/>
        <end position="97"/>
    </location>
</feature>
<dbReference type="Proteomes" id="UP000245383">
    <property type="component" value="Unassembled WGS sequence"/>
</dbReference>
<dbReference type="InterPro" id="IPR011545">
    <property type="entry name" value="DEAD/DEAH_box_helicase_dom"/>
</dbReference>
<dbReference type="SMART" id="SM00490">
    <property type="entry name" value="HELICc"/>
    <property type="match status" value="1"/>
</dbReference>
<dbReference type="PANTHER" id="PTHR47959:SF24">
    <property type="entry name" value="ATP-DEPENDENT RNA HELICASE"/>
    <property type="match status" value="1"/>
</dbReference>
<dbReference type="InterPro" id="IPR014014">
    <property type="entry name" value="RNA_helicase_DEAD_Q_motif"/>
</dbReference>
<feature type="domain" description="Helicase ATP-binding" evidence="9">
    <location>
        <begin position="163"/>
        <end position="335"/>
    </location>
</feature>
<feature type="compositionally biased region" description="Basic and acidic residues" evidence="8">
    <location>
        <begin position="57"/>
        <end position="72"/>
    </location>
</feature>
<evidence type="ECO:0000313" key="12">
    <source>
        <dbReference type="EMBL" id="PVU97255.1"/>
    </source>
</evidence>
<dbReference type="PANTHER" id="PTHR47959">
    <property type="entry name" value="ATP-DEPENDENT RNA HELICASE RHLE-RELATED"/>
    <property type="match status" value="1"/>
</dbReference>
<gene>
    <name evidence="12" type="ORF">BB561_000679</name>
</gene>
<dbReference type="PROSITE" id="PS51195">
    <property type="entry name" value="Q_MOTIF"/>
    <property type="match status" value="1"/>
</dbReference>
<feature type="region of interest" description="Disordered" evidence="8">
    <location>
        <begin position="1"/>
        <end position="107"/>
    </location>
</feature>
<accession>A0A2T9YY48</accession>
<evidence type="ECO:0000256" key="7">
    <source>
        <dbReference type="RuleBase" id="RU000492"/>
    </source>
</evidence>
<dbReference type="GO" id="GO:0016787">
    <property type="term" value="F:hydrolase activity"/>
    <property type="evidence" value="ECO:0007669"/>
    <property type="project" value="UniProtKB-KW"/>
</dbReference>
<evidence type="ECO:0000256" key="1">
    <source>
        <dbReference type="ARBA" id="ARBA00022741"/>
    </source>
</evidence>
<evidence type="ECO:0000259" key="10">
    <source>
        <dbReference type="PROSITE" id="PS51194"/>
    </source>
</evidence>
<feature type="compositionally biased region" description="Polar residues" evidence="8">
    <location>
        <begin position="18"/>
        <end position="43"/>
    </location>
</feature>
<sequence length="552" mass="61440">MKRKSSAQKVEHTKATKADTTVSNITNSEPHVPQLQNHAQKNISNKDKLSFQNLEKSNSEPKLDKEKKKKTEPTTFPVVESSLGPQTTAPISNNENVTPIPDSAKQIDDNKSTKAYVEPEYKFPTSVTPKACSFSDLGLGAWLIEALKAVEIKSPTETQRASIKPIIEGKDVISCAKTGSGKTAAFALPILHKLAQDPYGVFALVLSPTRELAIQIGEQFTVFGKSINLKISVIVGGLDMVDQALSLNARPHIVIATPGRLADHIKSNSDVINFNKVKFLVLDEADRLLTDSFAPDMSVILEKLPKEKQTLMFTATISESIYQYYLRKKDANIDPFVHICQDNIRTVDTLSQLYMLVPSYVKDGYLVQLLLKPEYEDISIIIFTNMCRTAESVNIMLRHLGFKSNSLHSKMSQHERLNSINLFKAQNTKILVTTGVASRGLDIPSVELVVNFDTPSDADEYIHRVGRTARIGRSGSAITIMTERDEERILSIENRIGKKLDEIKVSEKEVVVILSKVIAARRVATMNLIDKSFGEKDRIRKKKVKRAKRLAA</sequence>
<dbReference type="PROSITE" id="PS00039">
    <property type="entry name" value="DEAD_ATP_HELICASE"/>
    <property type="match status" value="1"/>
</dbReference>
<dbReference type="PROSITE" id="PS51194">
    <property type="entry name" value="HELICASE_CTER"/>
    <property type="match status" value="1"/>
</dbReference>
<keyword evidence="1 7" id="KW-0547">Nucleotide-binding</keyword>
<dbReference type="PROSITE" id="PS51192">
    <property type="entry name" value="HELICASE_ATP_BIND_1"/>
    <property type="match status" value="1"/>
</dbReference>
<dbReference type="SUPFAM" id="SSF52540">
    <property type="entry name" value="P-loop containing nucleoside triphosphate hydrolases"/>
    <property type="match status" value="1"/>
</dbReference>
<protein>
    <recommendedName>
        <fullName evidence="14">RNA helicase</fullName>
    </recommendedName>
</protein>
<feature type="domain" description="DEAD-box RNA helicase Q" evidence="11">
    <location>
        <begin position="132"/>
        <end position="160"/>
    </location>
</feature>
<keyword evidence="4 7" id="KW-0067">ATP-binding</keyword>
<dbReference type="InterPro" id="IPR000629">
    <property type="entry name" value="RNA-helicase_DEAD-box_CS"/>
</dbReference>
<dbReference type="CDD" id="cd18787">
    <property type="entry name" value="SF2_C_DEAD"/>
    <property type="match status" value="1"/>
</dbReference>
<dbReference type="EMBL" id="MBFR01000015">
    <property type="protein sequence ID" value="PVU97255.1"/>
    <property type="molecule type" value="Genomic_DNA"/>
</dbReference>
<reference evidence="12 13" key="1">
    <citation type="journal article" date="2018" name="MBio">
        <title>Comparative Genomics Reveals the Core Gene Toolbox for the Fungus-Insect Symbiosis.</title>
        <authorList>
            <person name="Wang Y."/>
            <person name="Stata M."/>
            <person name="Wang W."/>
            <person name="Stajich J.E."/>
            <person name="White M.M."/>
            <person name="Moncalvo J.M."/>
        </authorList>
    </citation>
    <scope>NUCLEOTIDE SEQUENCE [LARGE SCALE GENOMIC DNA]</scope>
    <source>
        <strain evidence="12 13">SWE-8-4</strain>
    </source>
</reference>
<keyword evidence="3 7" id="KW-0347">Helicase</keyword>
<dbReference type="AlphaFoldDB" id="A0A2T9YY48"/>
<dbReference type="Pfam" id="PF00270">
    <property type="entry name" value="DEAD"/>
    <property type="match status" value="1"/>
</dbReference>
<dbReference type="GO" id="GO:0003723">
    <property type="term" value="F:RNA binding"/>
    <property type="evidence" value="ECO:0007669"/>
    <property type="project" value="UniProtKB-KW"/>
</dbReference>
<dbReference type="STRING" id="133385.A0A2T9YY48"/>
<evidence type="ECO:0000259" key="11">
    <source>
        <dbReference type="PROSITE" id="PS51195"/>
    </source>
</evidence>
<dbReference type="GO" id="GO:0003724">
    <property type="term" value="F:RNA helicase activity"/>
    <property type="evidence" value="ECO:0007669"/>
    <property type="project" value="InterPro"/>
</dbReference>
<evidence type="ECO:0000256" key="3">
    <source>
        <dbReference type="ARBA" id="ARBA00022806"/>
    </source>
</evidence>
<dbReference type="InterPro" id="IPR050079">
    <property type="entry name" value="DEAD_box_RNA_helicase"/>
</dbReference>
<dbReference type="InterPro" id="IPR001650">
    <property type="entry name" value="Helicase_C-like"/>
</dbReference>
<name>A0A2T9YY48_9FUNG</name>
<dbReference type="CDD" id="cd17955">
    <property type="entry name" value="DEADc_DDX49"/>
    <property type="match status" value="1"/>
</dbReference>
<feature type="domain" description="Helicase C-terminal" evidence="10">
    <location>
        <begin position="365"/>
        <end position="511"/>
    </location>
</feature>